<feature type="domain" description="S-adenosylmethionine-dependent methyltransferase" evidence="5">
    <location>
        <begin position="45"/>
        <end position="84"/>
    </location>
</feature>
<dbReference type="EMBL" id="CP059052">
    <property type="protein sequence ID" value="QLJ12949.1"/>
    <property type="molecule type" value="Genomic_DNA"/>
</dbReference>
<evidence type="ECO:0000313" key="6">
    <source>
        <dbReference type="EMBL" id="QLJ12949.1"/>
    </source>
</evidence>
<evidence type="ECO:0000313" key="7">
    <source>
        <dbReference type="Proteomes" id="UP000510934"/>
    </source>
</evidence>
<dbReference type="GO" id="GO:0008168">
    <property type="term" value="F:methyltransferase activity"/>
    <property type="evidence" value="ECO:0007669"/>
    <property type="project" value="UniProtKB-KW"/>
</dbReference>
<dbReference type="AlphaFoldDB" id="A0A7D5VVY4"/>
<accession>A0A7D5VVY4</accession>
<organism evidence="6 7">
    <name type="scientific">Pseudomonas putida</name>
    <name type="common">Arthrobacter siderocapsulatus</name>
    <dbReference type="NCBI Taxonomy" id="303"/>
    <lineage>
        <taxon>Bacteria</taxon>
        <taxon>Pseudomonadati</taxon>
        <taxon>Pseudomonadota</taxon>
        <taxon>Gammaproteobacteria</taxon>
        <taxon>Pseudomonadales</taxon>
        <taxon>Pseudomonadaceae</taxon>
        <taxon>Pseudomonas</taxon>
    </lineage>
</organism>
<proteinExistence type="predicted"/>
<evidence type="ECO:0000256" key="1">
    <source>
        <dbReference type="ARBA" id="ARBA00022552"/>
    </source>
</evidence>
<sequence length="99" mass="11076">MRPSSSMKVTAMSMRSSAWARLRIPCRSRGERHAVVRQAGYQLFGTLLACANDPGIGLQFLIEELSLHAPALVFAERLASPPIFRMRAWRSTQGDEVLF</sequence>
<evidence type="ECO:0000256" key="4">
    <source>
        <dbReference type="ARBA" id="ARBA00022691"/>
    </source>
</evidence>
<keyword evidence="1" id="KW-0698">rRNA processing</keyword>
<dbReference type="Pfam" id="PF10672">
    <property type="entry name" value="Methyltrans_SAM"/>
    <property type="match status" value="1"/>
</dbReference>
<protein>
    <submittedName>
        <fullName evidence="6">Class I SAM-dependent methyltransferase</fullName>
    </submittedName>
</protein>
<evidence type="ECO:0000256" key="3">
    <source>
        <dbReference type="ARBA" id="ARBA00022679"/>
    </source>
</evidence>
<dbReference type="GO" id="GO:0006364">
    <property type="term" value="P:rRNA processing"/>
    <property type="evidence" value="ECO:0007669"/>
    <property type="project" value="UniProtKB-KW"/>
</dbReference>
<evidence type="ECO:0000256" key="2">
    <source>
        <dbReference type="ARBA" id="ARBA00022603"/>
    </source>
</evidence>
<keyword evidence="4" id="KW-0949">S-adenosyl-L-methionine</keyword>
<dbReference type="GO" id="GO:0032259">
    <property type="term" value="P:methylation"/>
    <property type="evidence" value="ECO:0007669"/>
    <property type="project" value="UniProtKB-KW"/>
</dbReference>
<dbReference type="Proteomes" id="UP000510934">
    <property type="component" value="Chromosome"/>
</dbReference>
<gene>
    <name evidence="6" type="ORF">H0H12_21225</name>
</gene>
<keyword evidence="3 6" id="KW-0808">Transferase</keyword>
<reference evidence="6 7" key="1">
    <citation type="journal article" date="2009" name="Mikrobiologiia">
        <title>[Phenanthren biodegradation and interaction of Pseudomonas putida BS3701 and Burkholderia sp.BS3702 in plant rhizosphere].</title>
        <authorList>
            <person name="Ovchinnikova A.A."/>
            <person name="Vetrova A.A."/>
            <person name="Filonov A.E."/>
            <person name="Boronin A.M."/>
        </authorList>
    </citation>
    <scope>NUCLEOTIDE SEQUENCE [LARGE SCALE GENOMIC DNA]</scope>
    <source>
        <strain evidence="6 7">BS3701</strain>
    </source>
</reference>
<keyword evidence="2 6" id="KW-0489">Methyltransferase</keyword>
<dbReference type="InterPro" id="IPR019614">
    <property type="entry name" value="SAM-dep_methyl-trfase"/>
</dbReference>
<name>A0A7D5VVY4_PSEPU</name>
<evidence type="ECO:0000259" key="5">
    <source>
        <dbReference type="Pfam" id="PF10672"/>
    </source>
</evidence>